<keyword evidence="2" id="KW-1185">Reference proteome</keyword>
<sequence>MGESARNKWVTDEVNLLSCKAKEPWDEHSIEEPVKIIIDCTSLYKSERLHSEKLERVECLCKKHIISLHKYPNYQTKRLSLTQSCIQQPLEQKMCDKCFMEQKDIKKSGNETLDVTSHLNGSPVLVERILRSHITDSLTLCMLGNLSSAKMSSAEFQK</sequence>
<name>A0A9D4LGV5_DREPO</name>
<protein>
    <submittedName>
        <fullName evidence="1">Uncharacterized protein</fullName>
    </submittedName>
</protein>
<dbReference type="EMBL" id="JAIWYP010000003">
    <property type="protein sequence ID" value="KAH3858410.1"/>
    <property type="molecule type" value="Genomic_DNA"/>
</dbReference>
<dbReference type="Proteomes" id="UP000828390">
    <property type="component" value="Unassembled WGS sequence"/>
</dbReference>
<evidence type="ECO:0000313" key="2">
    <source>
        <dbReference type="Proteomes" id="UP000828390"/>
    </source>
</evidence>
<gene>
    <name evidence="1" type="ORF">DPMN_101034</name>
</gene>
<reference evidence="1" key="1">
    <citation type="journal article" date="2019" name="bioRxiv">
        <title>The Genome of the Zebra Mussel, Dreissena polymorpha: A Resource for Invasive Species Research.</title>
        <authorList>
            <person name="McCartney M.A."/>
            <person name="Auch B."/>
            <person name="Kono T."/>
            <person name="Mallez S."/>
            <person name="Zhang Y."/>
            <person name="Obille A."/>
            <person name="Becker A."/>
            <person name="Abrahante J.E."/>
            <person name="Garbe J."/>
            <person name="Badalamenti J.P."/>
            <person name="Herman A."/>
            <person name="Mangelson H."/>
            <person name="Liachko I."/>
            <person name="Sullivan S."/>
            <person name="Sone E.D."/>
            <person name="Koren S."/>
            <person name="Silverstein K.A.T."/>
            <person name="Beckman K.B."/>
            <person name="Gohl D.M."/>
        </authorList>
    </citation>
    <scope>NUCLEOTIDE SEQUENCE</scope>
    <source>
        <strain evidence="1">Duluth1</strain>
        <tissue evidence="1">Whole animal</tissue>
    </source>
</reference>
<accession>A0A9D4LGV5</accession>
<proteinExistence type="predicted"/>
<organism evidence="1 2">
    <name type="scientific">Dreissena polymorpha</name>
    <name type="common">Zebra mussel</name>
    <name type="synonym">Mytilus polymorpha</name>
    <dbReference type="NCBI Taxonomy" id="45954"/>
    <lineage>
        <taxon>Eukaryota</taxon>
        <taxon>Metazoa</taxon>
        <taxon>Spiralia</taxon>
        <taxon>Lophotrochozoa</taxon>
        <taxon>Mollusca</taxon>
        <taxon>Bivalvia</taxon>
        <taxon>Autobranchia</taxon>
        <taxon>Heteroconchia</taxon>
        <taxon>Euheterodonta</taxon>
        <taxon>Imparidentia</taxon>
        <taxon>Neoheterodontei</taxon>
        <taxon>Myida</taxon>
        <taxon>Dreissenoidea</taxon>
        <taxon>Dreissenidae</taxon>
        <taxon>Dreissena</taxon>
    </lineage>
</organism>
<comment type="caution">
    <text evidence="1">The sequence shown here is derived from an EMBL/GenBank/DDBJ whole genome shotgun (WGS) entry which is preliminary data.</text>
</comment>
<reference evidence="1" key="2">
    <citation type="submission" date="2020-11" db="EMBL/GenBank/DDBJ databases">
        <authorList>
            <person name="McCartney M.A."/>
            <person name="Auch B."/>
            <person name="Kono T."/>
            <person name="Mallez S."/>
            <person name="Becker A."/>
            <person name="Gohl D.M."/>
            <person name="Silverstein K.A.T."/>
            <person name="Koren S."/>
            <person name="Bechman K.B."/>
            <person name="Herman A."/>
            <person name="Abrahante J.E."/>
            <person name="Garbe J."/>
        </authorList>
    </citation>
    <scope>NUCLEOTIDE SEQUENCE</scope>
    <source>
        <strain evidence="1">Duluth1</strain>
        <tissue evidence="1">Whole animal</tissue>
    </source>
</reference>
<dbReference type="AlphaFoldDB" id="A0A9D4LGV5"/>
<evidence type="ECO:0000313" key="1">
    <source>
        <dbReference type="EMBL" id="KAH3858410.1"/>
    </source>
</evidence>